<keyword evidence="2 6" id="KW-0812">Transmembrane</keyword>
<dbReference type="AlphaFoldDB" id="A0A1M3T4G7"/>
<evidence type="ECO:0000256" key="3">
    <source>
        <dbReference type="ARBA" id="ARBA00022989"/>
    </source>
</evidence>
<feature type="domain" description="Rhodopsin" evidence="7">
    <location>
        <begin position="114"/>
        <end position="178"/>
    </location>
</feature>
<evidence type="ECO:0000259" key="7">
    <source>
        <dbReference type="Pfam" id="PF20684"/>
    </source>
</evidence>
<keyword evidence="3 6" id="KW-1133">Transmembrane helix</keyword>
<evidence type="ECO:0000256" key="6">
    <source>
        <dbReference type="SAM" id="Phobius"/>
    </source>
</evidence>
<gene>
    <name evidence="8" type="ORF">ASPFODRAFT_145761</name>
</gene>
<dbReference type="VEuPathDB" id="FungiDB:ASPFODRAFT_145761"/>
<dbReference type="GO" id="GO:0016020">
    <property type="term" value="C:membrane"/>
    <property type="evidence" value="ECO:0007669"/>
    <property type="project" value="UniProtKB-SubCell"/>
</dbReference>
<dbReference type="PANTHER" id="PTHR33048:SF18">
    <property type="entry name" value="INTEGRAL MEMBRANE PROTEIN"/>
    <property type="match status" value="1"/>
</dbReference>
<evidence type="ECO:0000256" key="1">
    <source>
        <dbReference type="ARBA" id="ARBA00004141"/>
    </source>
</evidence>
<dbReference type="Proteomes" id="UP000184063">
    <property type="component" value="Unassembled WGS sequence"/>
</dbReference>
<evidence type="ECO:0000313" key="8">
    <source>
        <dbReference type="EMBL" id="OJZ81654.1"/>
    </source>
</evidence>
<proteinExistence type="inferred from homology"/>
<protein>
    <recommendedName>
        <fullName evidence="7">Rhodopsin domain-containing protein</fullName>
    </recommendedName>
</protein>
<feature type="transmembrane region" description="Helical" evidence="6">
    <location>
        <begin position="29"/>
        <end position="57"/>
    </location>
</feature>
<dbReference type="PANTHER" id="PTHR33048">
    <property type="entry name" value="PTH11-LIKE INTEGRAL MEMBRANE PROTEIN (AFU_ORTHOLOGUE AFUA_5G11245)"/>
    <property type="match status" value="1"/>
</dbReference>
<dbReference type="Pfam" id="PF20684">
    <property type="entry name" value="Fung_rhodopsin"/>
    <property type="match status" value="1"/>
</dbReference>
<comment type="subcellular location">
    <subcellularLocation>
        <location evidence="1">Membrane</location>
        <topology evidence="1">Multi-pass membrane protein</topology>
    </subcellularLocation>
</comment>
<organism evidence="8 9">
    <name type="scientific">Aspergillus luchuensis (strain CBS 106.47)</name>
    <dbReference type="NCBI Taxonomy" id="1137211"/>
    <lineage>
        <taxon>Eukaryota</taxon>
        <taxon>Fungi</taxon>
        <taxon>Dikarya</taxon>
        <taxon>Ascomycota</taxon>
        <taxon>Pezizomycotina</taxon>
        <taxon>Eurotiomycetes</taxon>
        <taxon>Eurotiomycetidae</taxon>
        <taxon>Eurotiales</taxon>
        <taxon>Aspergillaceae</taxon>
        <taxon>Aspergillus</taxon>
        <taxon>Aspergillus subgen. Circumdati</taxon>
    </lineage>
</organism>
<keyword evidence="4 6" id="KW-0472">Membrane</keyword>
<dbReference type="InterPro" id="IPR052337">
    <property type="entry name" value="SAT4-like"/>
</dbReference>
<dbReference type="EMBL" id="KV878250">
    <property type="protein sequence ID" value="OJZ81654.1"/>
    <property type="molecule type" value="Genomic_DNA"/>
</dbReference>
<comment type="similarity">
    <text evidence="5">Belongs to the SAT4 family.</text>
</comment>
<evidence type="ECO:0000313" key="9">
    <source>
        <dbReference type="Proteomes" id="UP000184063"/>
    </source>
</evidence>
<feature type="transmembrane region" description="Helical" evidence="6">
    <location>
        <begin position="135"/>
        <end position="157"/>
    </location>
</feature>
<accession>A0A1M3T4G7</accession>
<evidence type="ECO:0000256" key="2">
    <source>
        <dbReference type="ARBA" id="ARBA00022692"/>
    </source>
</evidence>
<sequence length="178" mass="19796">MFPLLSLISIKFQFKARRAARLTLQADDWWIMAAWVLTLGLSICTWEIGSITGVGVYKIDAATGVVKSFWSLGSPSQLLALGEFYSFSYEPRYQSLVPHPRLNMLAQLVLLEGDPISMSWTGKGRFQLDTVALGLAQSGTSIVLNAAVLLLLIPVLWSLHMRPHKKFGVLLIFWLGAF</sequence>
<dbReference type="OrthoDB" id="10017208at2759"/>
<dbReference type="InterPro" id="IPR049326">
    <property type="entry name" value="Rhodopsin_dom_fungi"/>
</dbReference>
<evidence type="ECO:0000256" key="4">
    <source>
        <dbReference type="ARBA" id="ARBA00023136"/>
    </source>
</evidence>
<name>A0A1M3T4G7_ASPLC</name>
<reference evidence="9" key="1">
    <citation type="journal article" date="2017" name="Genome Biol.">
        <title>Comparative genomics reveals high biological diversity and specific adaptations in the industrially and medically important fungal genus Aspergillus.</title>
        <authorList>
            <person name="de Vries R.P."/>
            <person name="Riley R."/>
            <person name="Wiebenga A."/>
            <person name="Aguilar-Osorio G."/>
            <person name="Amillis S."/>
            <person name="Uchima C.A."/>
            <person name="Anderluh G."/>
            <person name="Asadollahi M."/>
            <person name="Askin M."/>
            <person name="Barry K."/>
            <person name="Battaglia E."/>
            <person name="Bayram O."/>
            <person name="Benocci T."/>
            <person name="Braus-Stromeyer S.A."/>
            <person name="Caldana C."/>
            <person name="Canovas D."/>
            <person name="Cerqueira G.C."/>
            <person name="Chen F."/>
            <person name="Chen W."/>
            <person name="Choi C."/>
            <person name="Clum A."/>
            <person name="Dos Santos R.A."/>
            <person name="Damasio A.R."/>
            <person name="Diallinas G."/>
            <person name="Emri T."/>
            <person name="Fekete E."/>
            <person name="Flipphi M."/>
            <person name="Freyberg S."/>
            <person name="Gallo A."/>
            <person name="Gournas C."/>
            <person name="Habgood R."/>
            <person name="Hainaut M."/>
            <person name="Harispe M.L."/>
            <person name="Henrissat B."/>
            <person name="Hilden K.S."/>
            <person name="Hope R."/>
            <person name="Hossain A."/>
            <person name="Karabika E."/>
            <person name="Karaffa L."/>
            <person name="Karanyi Z."/>
            <person name="Krasevec N."/>
            <person name="Kuo A."/>
            <person name="Kusch H."/>
            <person name="LaButti K."/>
            <person name="Lagendijk E.L."/>
            <person name="Lapidus A."/>
            <person name="Levasseur A."/>
            <person name="Lindquist E."/>
            <person name="Lipzen A."/>
            <person name="Logrieco A.F."/>
            <person name="MacCabe A."/>
            <person name="Maekelae M.R."/>
            <person name="Malavazi I."/>
            <person name="Melin P."/>
            <person name="Meyer V."/>
            <person name="Mielnichuk N."/>
            <person name="Miskei M."/>
            <person name="Molnar A.P."/>
            <person name="Mule G."/>
            <person name="Ngan C.Y."/>
            <person name="Orejas M."/>
            <person name="Orosz E."/>
            <person name="Ouedraogo J.P."/>
            <person name="Overkamp K.M."/>
            <person name="Park H.-S."/>
            <person name="Perrone G."/>
            <person name="Piumi F."/>
            <person name="Punt P.J."/>
            <person name="Ram A.F."/>
            <person name="Ramon A."/>
            <person name="Rauscher S."/>
            <person name="Record E."/>
            <person name="Riano-Pachon D.M."/>
            <person name="Robert V."/>
            <person name="Roehrig J."/>
            <person name="Ruller R."/>
            <person name="Salamov A."/>
            <person name="Salih N.S."/>
            <person name="Samson R.A."/>
            <person name="Sandor E."/>
            <person name="Sanguinetti M."/>
            <person name="Schuetze T."/>
            <person name="Sepcic K."/>
            <person name="Shelest E."/>
            <person name="Sherlock G."/>
            <person name="Sophianopoulou V."/>
            <person name="Squina F.M."/>
            <person name="Sun H."/>
            <person name="Susca A."/>
            <person name="Todd R.B."/>
            <person name="Tsang A."/>
            <person name="Unkles S.E."/>
            <person name="van de Wiele N."/>
            <person name="van Rossen-Uffink D."/>
            <person name="Oliveira J.V."/>
            <person name="Vesth T.C."/>
            <person name="Visser J."/>
            <person name="Yu J.-H."/>
            <person name="Zhou M."/>
            <person name="Andersen M.R."/>
            <person name="Archer D.B."/>
            <person name="Baker S.E."/>
            <person name="Benoit I."/>
            <person name="Brakhage A.A."/>
            <person name="Braus G.H."/>
            <person name="Fischer R."/>
            <person name="Frisvad J.C."/>
            <person name="Goldman G.H."/>
            <person name="Houbraken J."/>
            <person name="Oakley B."/>
            <person name="Pocsi I."/>
            <person name="Scazzocchio C."/>
            <person name="Seiboth B."/>
            <person name="vanKuyk P.A."/>
            <person name="Wortman J."/>
            <person name="Dyer P.S."/>
            <person name="Grigoriev I.V."/>
        </authorList>
    </citation>
    <scope>NUCLEOTIDE SEQUENCE [LARGE SCALE GENOMIC DNA]</scope>
    <source>
        <strain evidence="9">CBS 106.47</strain>
    </source>
</reference>
<evidence type="ECO:0000256" key="5">
    <source>
        <dbReference type="ARBA" id="ARBA00038359"/>
    </source>
</evidence>